<keyword evidence="2" id="KW-1185">Reference proteome</keyword>
<name>B0D1M2_LACBS</name>
<sequence>MKKGEQGLNGHTYNIHPQVKTPAIDMYTHIIMWKDFYETDLLKHKLQLNDYIFPTLGTSGILVHPKQPIMGSVIQKKITKMAEAAGISGAKHFTTHCFH</sequence>
<dbReference type="AlphaFoldDB" id="B0D1M2"/>
<organism evidence="2">
    <name type="scientific">Laccaria bicolor (strain S238N-H82 / ATCC MYA-4686)</name>
    <name type="common">Bicoloured deceiver</name>
    <name type="synonym">Laccaria laccata var. bicolor</name>
    <dbReference type="NCBI Taxonomy" id="486041"/>
    <lineage>
        <taxon>Eukaryota</taxon>
        <taxon>Fungi</taxon>
        <taxon>Dikarya</taxon>
        <taxon>Basidiomycota</taxon>
        <taxon>Agaricomycotina</taxon>
        <taxon>Agaricomycetes</taxon>
        <taxon>Agaricomycetidae</taxon>
        <taxon>Agaricales</taxon>
        <taxon>Agaricineae</taxon>
        <taxon>Hydnangiaceae</taxon>
        <taxon>Laccaria</taxon>
    </lineage>
</organism>
<dbReference type="HOGENOM" id="CLU_2320800_0_0_1"/>
<evidence type="ECO:0000313" key="1">
    <source>
        <dbReference type="EMBL" id="EDR11666.1"/>
    </source>
</evidence>
<dbReference type="OrthoDB" id="164951at2759"/>
<dbReference type="EMBL" id="DS547095">
    <property type="protein sequence ID" value="EDR11666.1"/>
    <property type="molecule type" value="Genomic_DNA"/>
</dbReference>
<dbReference type="Proteomes" id="UP000001194">
    <property type="component" value="Unassembled WGS sequence"/>
</dbReference>
<dbReference type="InParanoid" id="B0D1M2"/>
<dbReference type="KEGG" id="lbc:LACBIDRAFT_314114"/>
<dbReference type="RefSeq" id="XP_001877563.1">
    <property type="nucleotide sequence ID" value="XM_001877528.1"/>
</dbReference>
<accession>B0D1M2</accession>
<proteinExistence type="predicted"/>
<dbReference type="STRING" id="486041.B0D1M2"/>
<evidence type="ECO:0000313" key="2">
    <source>
        <dbReference type="Proteomes" id="UP000001194"/>
    </source>
</evidence>
<gene>
    <name evidence="1" type="ORF">LACBIDRAFT_314114</name>
</gene>
<protein>
    <submittedName>
        <fullName evidence="1">Predicted protein</fullName>
    </submittedName>
</protein>
<dbReference type="GeneID" id="6073031"/>
<reference evidence="1 2" key="1">
    <citation type="journal article" date="2008" name="Nature">
        <title>The genome of Laccaria bicolor provides insights into mycorrhizal symbiosis.</title>
        <authorList>
            <person name="Martin F."/>
            <person name="Aerts A."/>
            <person name="Ahren D."/>
            <person name="Brun A."/>
            <person name="Danchin E.G.J."/>
            <person name="Duchaussoy F."/>
            <person name="Gibon J."/>
            <person name="Kohler A."/>
            <person name="Lindquist E."/>
            <person name="Pereda V."/>
            <person name="Salamov A."/>
            <person name="Shapiro H.J."/>
            <person name="Wuyts J."/>
            <person name="Blaudez D."/>
            <person name="Buee M."/>
            <person name="Brokstein P."/>
            <person name="Canbaeck B."/>
            <person name="Cohen D."/>
            <person name="Courty P.E."/>
            <person name="Coutinho P.M."/>
            <person name="Delaruelle C."/>
            <person name="Detter J.C."/>
            <person name="Deveau A."/>
            <person name="DiFazio S."/>
            <person name="Duplessis S."/>
            <person name="Fraissinet-Tachet L."/>
            <person name="Lucic E."/>
            <person name="Frey-Klett P."/>
            <person name="Fourrey C."/>
            <person name="Feussner I."/>
            <person name="Gay G."/>
            <person name="Grimwood J."/>
            <person name="Hoegger P.J."/>
            <person name="Jain P."/>
            <person name="Kilaru S."/>
            <person name="Labbe J."/>
            <person name="Lin Y.C."/>
            <person name="Legue V."/>
            <person name="Le Tacon F."/>
            <person name="Marmeisse R."/>
            <person name="Melayah D."/>
            <person name="Montanini B."/>
            <person name="Muratet M."/>
            <person name="Nehls U."/>
            <person name="Niculita-Hirzel H."/>
            <person name="Oudot-Le Secq M.P."/>
            <person name="Peter M."/>
            <person name="Quesneville H."/>
            <person name="Rajashekar B."/>
            <person name="Reich M."/>
            <person name="Rouhier N."/>
            <person name="Schmutz J."/>
            <person name="Yin T."/>
            <person name="Chalot M."/>
            <person name="Henrissat B."/>
            <person name="Kuees U."/>
            <person name="Lucas S."/>
            <person name="Van de Peer Y."/>
            <person name="Podila G.K."/>
            <person name="Polle A."/>
            <person name="Pukkila P.J."/>
            <person name="Richardson P.M."/>
            <person name="Rouze P."/>
            <person name="Sanders I.R."/>
            <person name="Stajich J.E."/>
            <person name="Tunlid A."/>
            <person name="Tuskan G."/>
            <person name="Grigoriev I.V."/>
        </authorList>
    </citation>
    <scope>NUCLEOTIDE SEQUENCE [LARGE SCALE GENOMIC DNA]</scope>
    <source>
        <strain evidence="2">S238N-H82 / ATCC MYA-4686</strain>
    </source>
</reference>